<dbReference type="Gene3D" id="3.30.530.20">
    <property type="match status" value="1"/>
</dbReference>
<protein>
    <recommendedName>
        <fullName evidence="3">Polyketide cyclase / dehydrase and lipid transport</fullName>
    </recommendedName>
</protein>
<keyword evidence="2" id="KW-1185">Reference proteome</keyword>
<evidence type="ECO:0000313" key="2">
    <source>
        <dbReference type="Proteomes" id="UP001500298"/>
    </source>
</evidence>
<proteinExistence type="predicted"/>
<dbReference type="InterPro" id="IPR023393">
    <property type="entry name" value="START-like_dom_sf"/>
</dbReference>
<comment type="caution">
    <text evidence="1">The sequence shown here is derived from an EMBL/GenBank/DDBJ whole genome shotgun (WGS) entry which is preliminary data.</text>
</comment>
<dbReference type="Proteomes" id="UP001500298">
    <property type="component" value="Unassembled WGS sequence"/>
</dbReference>
<dbReference type="EMBL" id="BAABJX010000016">
    <property type="protein sequence ID" value="GAA4825958.1"/>
    <property type="molecule type" value="Genomic_DNA"/>
</dbReference>
<organism evidence="1 2">
    <name type="scientific">Algivirga pacifica</name>
    <dbReference type="NCBI Taxonomy" id="1162670"/>
    <lineage>
        <taxon>Bacteria</taxon>
        <taxon>Pseudomonadati</taxon>
        <taxon>Bacteroidota</taxon>
        <taxon>Cytophagia</taxon>
        <taxon>Cytophagales</taxon>
        <taxon>Flammeovirgaceae</taxon>
        <taxon>Algivirga</taxon>
    </lineage>
</organism>
<name>A0ABP9D8C7_9BACT</name>
<accession>A0ABP9D8C7</accession>
<dbReference type="InterPro" id="IPR019587">
    <property type="entry name" value="Polyketide_cyclase/dehydratase"/>
</dbReference>
<dbReference type="SUPFAM" id="SSF55961">
    <property type="entry name" value="Bet v1-like"/>
    <property type="match status" value="1"/>
</dbReference>
<dbReference type="Pfam" id="PF10604">
    <property type="entry name" value="Polyketide_cyc2"/>
    <property type="match status" value="1"/>
</dbReference>
<evidence type="ECO:0008006" key="3">
    <source>
        <dbReference type="Google" id="ProtNLM"/>
    </source>
</evidence>
<reference evidence="2" key="1">
    <citation type="journal article" date="2019" name="Int. J. Syst. Evol. Microbiol.">
        <title>The Global Catalogue of Microorganisms (GCM) 10K type strain sequencing project: providing services to taxonomists for standard genome sequencing and annotation.</title>
        <authorList>
            <consortium name="The Broad Institute Genomics Platform"/>
            <consortium name="The Broad Institute Genome Sequencing Center for Infectious Disease"/>
            <person name="Wu L."/>
            <person name="Ma J."/>
        </authorList>
    </citation>
    <scope>NUCLEOTIDE SEQUENCE [LARGE SCALE GENOMIC DNA]</scope>
    <source>
        <strain evidence="2">JCM 18326</strain>
    </source>
</reference>
<dbReference type="RefSeq" id="WP_345369421.1">
    <property type="nucleotide sequence ID" value="NZ_BAABJX010000016.1"/>
</dbReference>
<sequence length="182" mass="20495">MIKSFLLGIVSVLGLLMLITFMLPSDYKVEAEVTIEATPKEVFPHINTLRLWESWAFAEMDSSQLASIQYKGIEEGVGSLLTWDQGEQGNGRLEIVTSIPYEKVEVVMSINDGSFVNQGTFILTPSEEGTKLLWEEKGDFGFNLLARGYALLSDFDENMKAQYTEALKLLKNEVEQKKESEQ</sequence>
<gene>
    <name evidence="1" type="ORF">GCM10023331_08210</name>
</gene>
<evidence type="ECO:0000313" key="1">
    <source>
        <dbReference type="EMBL" id="GAA4825958.1"/>
    </source>
</evidence>